<dbReference type="Pfam" id="PF14280">
    <property type="entry name" value="DUF4365"/>
    <property type="match status" value="1"/>
</dbReference>
<proteinExistence type="predicted"/>
<organism evidence="2 3">
    <name type="scientific">Tenacibaculum finnmarkense genomovar ulcerans</name>
    <dbReference type="NCBI Taxonomy" id="2781388"/>
    <lineage>
        <taxon>Bacteria</taxon>
        <taxon>Pseudomonadati</taxon>
        <taxon>Bacteroidota</taxon>
        <taxon>Flavobacteriia</taxon>
        <taxon>Flavobacteriales</taxon>
        <taxon>Flavobacteriaceae</taxon>
        <taxon>Tenacibaculum</taxon>
        <taxon>Tenacibaculum finnmarkense</taxon>
    </lineage>
</organism>
<dbReference type="AlphaFoldDB" id="A0A2I2MAN0"/>
<sequence length="342" mass="40223">MDFPKRIKQHKSESDSFAILLYKLRELGIFRSATDSDYGIDFEIEIVHEDRVMGNYLKAQVKSAQEITTRQDGTPTVGKIKQSTLLYWTELSFRTHVIAFAVDLKTEEVYISKPLFWQATCLLDKTNSTKTIEFLPKIDISELTKEKDLKEPIKSQFTDYLRVSQLKSIASQKGVVDTIYAHKTILRNLKLIFELYTDTWHYDAWTEVQSLDMFKTFLDCAKILINKLPREIDNISEEERNNIFNFEYWARETDWGADEVSNQIAKKPLLVLTPKLMEELQKYNDYVLNGKYYWKQKDVPYLKLVHSIIVPKVREHEEIVKIGYNQEQLINKNSFDDILYGE</sequence>
<evidence type="ECO:0000313" key="3">
    <source>
        <dbReference type="Proteomes" id="UP000490060"/>
    </source>
</evidence>
<feature type="domain" description="DUF4365" evidence="1">
    <location>
        <begin position="13"/>
        <end position="139"/>
    </location>
</feature>
<dbReference type="Proteomes" id="UP000490060">
    <property type="component" value="Unassembled WGS sequence"/>
</dbReference>
<protein>
    <recommendedName>
        <fullName evidence="1">DUF4365 domain-containing protein</fullName>
    </recommendedName>
</protein>
<evidence type="ECO:0000259" key="1">
    <source>
        <dbReference type="Pfam" id="PF14280"/>
    </source>
</evidence>
<dbReference type="RefSeq" id="WP_172505787.1">
    <property type="nucleotide sequence ID" value="NZ_OENE01000037.1"/>
</dbReference>
<evidence type="ECO:0000313" key="2">
    <source>
        <dbReference type="EMBL" id="SOU89605.1"/>
    </source>
</evidence>
<accession>A0A2I2MAN0</accession>
<name>A0A2I2MAN0_9FLAO</name>
<gene>
    <name evidence="2" type="ORF">TNO010_420001</name>
</gene>
<dbReference type="InterPro" id="IPR025375">
    <property type="entry name" value="DUF4365"/>
</dbReference>
<dbReference type="EMBL" id="OENE01000037">
    <property type="protein sequence ID" value="SOU89605.1"/>
    <property type="molecule type" value="Genomic_DNA"/>
</dbReference>
<reference evidence="2 3" key="1">
    <citation type="submission" date="2017-11" db="EMBL/GenBank/DDBJ databases">
        <authorList>
            <person name="Duchaud E."/>
        </authorList>
    </citation>
    <scope>NUCLEOTIDE SEQUENCE [LARGE SCALE GENOMIC DNA]</scope>
    <source>
        <strain evidence="2 3">TNO010</strain>
    </source>
</reference>